<dbReference type="KEGG" id="mpe:MYPE3130"/>
<gene>
    <name evidence="1" type="ordered locus">MYPE3130</name>
</gene>
<dbReference type="AlphaFoldDB" id="Q8EW91"/>
<dbReference type="Gene3D" id="3.30.200.20">
    <property type="entry name" value="Phosphorylase Kinase, domain 1"/>
    <property type="match status" value="1"/>
</dbReference>
<dbReference type="STRING" id="272633.gene:10731417"/>
<dbReference type="EMBL" id="BA000026">
    <property type="protein sequence ID" value="BAC44105.1"/>
    <property type="molecule type" value="Genomic_DNA"/>
</dbReference>
<dbReference type="CDD" id="cd05151">
    <property type="entry name" value="ChoK-like"/>
    <property type="match status" value="1"/>
</dbReference>
<evidence type="ECO:0000313" key="2">
    <source>
        <dbReference type="Proteomes" id="UP000002522"/>
    </source>
</evidence>
<keyword evidence="2" id="KW-1185">Reference proteome</keyword>
<dbReference type="PANTHER" id="PTHR22603">
    <property type="entry name" value="CHOLINE/ETHANOALAMINE KINASE"/>
    <property type="match status" value="1"/>
</dbReference>
<keyword evidence="1" id="KW-0808">Transferase</keyword>
<reference evidence="1 2" key="1">
    <citation type="journal article" date="2002" name="Nucleic Acids Res.">
        <title>The complete genomic sequence of Mycoplasma penetrans, an intracellular bacterial pathogen in humans.</title>
        <authorList>
            <person name="Sasaki Y."/>
            <person name="Ishikawa J."/>
            <person name="Yamashita A."/>
            <person name="Oshima K."/>
            <person name="Kenri T."/>
            <person name="Furuya K."/>
            <person name="Yoshino C."/>
            <person name="Horino A."/>
            <person name="Shiba T."/>
            <person name="Sasaki T."/>
            <person name="Hattori M."/>
        </authorList>
    </citation>
    <scope>NUCLEOTIDE SEQUENCE [LARGE SCALE GENOMIC DNA]</scope>
    <source>
        <strain evidence="1 2">HF-2</strain>
    </source>
</reference>
<name>Q8EW91_MALP2</name>
<dbReference type="eggNOG" id="COG0510">
    <property type="taxonomic scope" value="Bacteria"/>
</dbReference>
<proteinExistence type="predicted"/>
<dbReference type="PANTHER" id="PTHR22603:SF66">
    <property type="entry name" value="ETHANOLAMINE KINASE"/>
    <property type="match status" value="1"/>
</dbReference>
<dbReference type="SUPFAM" id="SSF56112">
    <property type="entry name" value="Protein kinase-like (PK-like)"/>
    <property type="match status" value="1"/>
</dbReference>
<evidence type="ECO:0000313" key="1">
    <source>
        <dbReference type="EMBL" id="BAC44105.1"/>
    </source>
</evidence>
<dbReference type="GO" id="GO:0006646">
    <property type="term" value="P:phosphatidylethanolamine biosynthetic process"/>
    <property type="evidence" value="ECO:0007669"/>
    <property type="project" value="TreeGrafter"/>
</dbReference>
<dbReference type="GO" id="GO:0004305">
    <property type="term" value="F:ethanolamine kinase activity"/>
    <property type="evidence" value="ECO:0007669"/>
    <property type="project" value="TreeGrafter"/>
</dbReference>
<dbReference type="GO" id="GO:0005737">
    <property type="term" value="C:cytoplasm"/>
    <property type="evidence" value="ECO:0007669"/>
    <property type="project" value="TreeGrafter"/>
</dbReference>
<dbReference type="InParanoid" id="Q8EW91"/>
<organism evidence="1 2">
    <name type="scientific">Malacoplasma penetrans (strain HF-2)</name>
    <name type="common">Mycoplasma penetrans</name>
    <dbReference type="NCBI Taxonomy" id="272633"/>
    <lineage>
        <taxon>Bacteria</taxon>
        <taxon>Bacillati</taxon>
        <taxon>Mycoplasmatota</taxon>
        <taxon>Mycoplasmoidales</taxon>
        <taxon>Mycoplasmoidaceae</taxon>
        <taxon>Malacoplasma</taxon>
    </lineage>
</organism>
<sequence length="282" mass="33748">MLESTYMKTEFEQKAIDLFSSKISKYSINDIKNIETLSGGFTNHCYCFTLADNKKYFVRIGSLKINRTNEYSFLKASKLIKKYKYYDFDTGNAIKIWIDGSTSTFDDCSNFEVFSRIVKQIKKIQSIKLDKIQEIKVRDFYQFINIAKIENIYVNKYKEIIEKYKNLDLVLSHNDIRPSNILINKNKVYLIDFEWCTLNNQYWDLANIVRELEFPLDQLEKVFKKYFKKLDFSVLKDMIFAATCFACQWTFFEKESEELLKYRKNVIRIMNNYYSSFYGDSK</sequence>
<protein>
    <submittedName>
        <fullName evidence="1">Predicted choline kinase</fullName>
    </submittedName>
</protein>
<dbReference type="Gene3D" id="3.90.1200.10">
    <property type="match status" value="1"/>
</dbReference>
<dbReference type="Proteomes" id="UP000002522">
    <property type="component" value="Chromosome"/>
</dbReference>
<dbReference type="HOGENOM" id="CLU_089619_0_0_14"/>
<accession>Q8EW91</accession>
<keyword evidence="1" id="KW-0418">Kinase</keyword>
<dbReference type="InterPro" id="IPR011009">
    <property type="entry name" value="Kinase-like_dom_sf"/>
</dbReference>
<dbReference type="Pfam" id="PF01633">
    <property type="entry name" value="Choline_kinase"/>
    <property type="match status" value="1"/>
</dbReference>